<dbReference type="InterPro" id="IPR005358">
    <property type="entry name" value="Puta_zinc/iron-chelating_dom"/>
</dbReference>
<dbReference type="AlphaFoldDB" id="A0A178MXB6"/>
<accession>A0A178MXB6</accession>
<reference evidence="1 2" key="1">
    <citation type="submission" date="2016-04" db="EMBL/GenBank/DDBJ databases">
        <title>Draft genome sequence of freshwater magnetotactic bacteria Magnetospirillum marisnigri SP-1 and Magnetospirillum moscoviense BB-1.</title>
        <authorList>
            <person name="Koziaeva V."/>
            <person name="Dziuba M.V."/>
            <person name="Ivanov T.M."/>
            <person name="Kuznetsov B."/>
            <person name="Grouzdev D.S."/>
        </authorList>
    </citation>
    <scope>NUCLEOTIDE SEQUENCE [LARGE SCALE GENOMIC DNA]</scope>
    <source>
        <strain evidence="1 2">BB-1</strain>
    </source>
</reference>
<dbReference type="STRING" id="1437059.A6A05_08285"/>
<comment type="caution">
    <text evidence="1">The sequence shown here is derived from an EMBL/GenBank/DDBJ whole genome shotgun (WGS) entry which is preliminary data.</text>
</comment>
<organism evidence="1 2">
    <name type="scientific">Magnetospirillum moscoviense</name>
    <dbReference type="NCBI Taxonomy" id="1437059"/>
    <lineage>
        <taxon>Bacteria</taxon>
        <taxon>Pseudomonadati</taxon>
        <taxon>Pseudomonadota</taxon>
        <taxon>Alphaproteobacteria</taxon>
        <taxon>Rhodospirillales</taxon>
        <taxon>Rhodospirillaceae</taxon>
        <taxon>Magnetospirillum</taxon>
    </lineage>
</organism>
<dbReference type="OrthoDB" id="259086at2"/>
<dbReference type="RefSeq" id="WP_068497916.1">
    <property type="nucleotide sequence ID" value="NZ_LWQU01000095.1"/>
</dbReference>
<evidence type="ECO:0000313" key="1">
    <source>
        <dbReference type="EMBL" id="OAN55742.1"/>
    </source>
</evidence>
<evidence type="ECO:0000313" key="2">
    <source>
        <dbReference type="Proteomes" id="UP000078543"/>
    </source>
</evidence>
<dbReference type="Proteomes" id="UP000078543">
    <property type="component" value="Unassembled WGS sequence"/>
</dbReference>
<sequence length="200" mass="20462">MSTPTFREAEARAAAAARPALAARDLKGAAEAAIAAAESYMVQAAQAADLGRQLKGLACAKGCSYCCHQMVGATEAEIALVQTAIASLPSKTQSRIKAASAALRDKAQGLSPAQWWAAKLRCPLLSPQGACLVHAARPLPCRAMNSADRAICQSSFEGQPANIPVLAAQHGIFGHAQAGLLQALVAAGRPKGLVILGTAL</sequence>
<dbReference type="EMBL" id="LWQU01000095">
    <property type="protein sequence ID" value="OAN55742.1"/>
    <property type="molecule type" value="Genomic_DNA"/>
</dbReference>
<protein>
    <recommendedName>
        <fullName evidence="3">Fe-S oxidoreductase</fullName>
    </recommendedName>
</protein>
<gene>
    <name evidence="1" type="ORF">A6A05_08285</name>
</gene>
<keyword evidence="2" id="KW-1185">Reference proteome</keyword>
<proteinExistence type="predicted"/>
<evidence type="ECO:0008006" key="3">
    <source>
        <dbReference type="Google" id="ProtNLM"/>
    </source>
</evidence>
<dbReference type="Pfam" id="PF03692">
    <property type="entry name" value="CxxCxxCC"/>
    <property type="match status" value="1"/>
</dbReference>
<name>A0A178MXB6_9PROT</name>